<keyword evidence="3" id="KW-0472">Membrane</keyword>
<keyword evidence="1" id="KW-0175">Coiled coil</keyword>
<dbReference type="PATRIC" id="fig|1423772.3.peg.417"/>
<evidence type="ECO:0000259" key="6">
    <source>
        <dbReference type="Pfam" id="PF20990"/>
    </source>
</evidence>
<reference evidence="7 8" key="1">
    <citation type="journal article" date="2015" name="Genome Announc.">
        <title>Expanding the biotechnology potential of lactobacilli through comparative genomics of 213 strains and associated genera.</title>
        <authorList>
            <person name="Sun Z."/>
            <person name="Harris H.M."/>
            <person name="McCann A."/>
            <person name="Guo C."/>
            <person name="Argimon S."/>
            <person name="Zhang W."/>
            <person name="Yang X."/>
            <person name="Jeffery I.B."/>
            <person name="Cooney J.C."/>
            <person name="Kagawa T.F."/>
            <person name="Liu W."/>
            <person name="Song Y."/>
            <person name="Salvetti E."/>
            <person name="Wrobel A."/>
            <person name="Rasinkangas P."/>
            <person name="Parkhill J."/>
            <person name="Rea M.C."/>
            <person name="O'Sullivan O."/>
            <person name="Ritari J."/>
            <person name="Douillard F.P."/>
            <person name="Paul Ross R."/>
            <person name="Yang R."/>
            <person name="Briner A.E."/>
            <person name="Felis G.E."/>
            <person name="de Vos W.M."/>
            <person name="Barrangou R."/>
            <person name="Klaenhammer T.R."/>
            <person name="Caufield P.W."/>
            <person name="Cui Y."/>
            <person name="Zhang H."/>
            <person name="O'Toole P.W."/>
        </authorList>
    </citation>
    <scope>NUCLEOTIDE SEQUENCE [LARGE SCALE GENOMIC DNA]</scope>
    <source>
        <strain evidence="7 8">DSM 20452</strain>
    </source>
</reference>
<name>A0A0R2BD31_9LACO</name>
<feature type="chain" id="PRO_5006415315" description="Integral membrane protein" evidence="4">
    <location>
        <begin position="30"/>
        <end position="597"/>
    </location>
</feature>
<dbReference type="Proteomes" id="UP000051612">
    <property type="component" value="Unassembled WGS sequence"/>
</dbReference>
<protein>
    <recommendedName>
        <fullName evidence="9">Integral membrane protein</fullName>
    </recommendedName>
</protein>
<feature type="coiled-coil region" evidence="1">
    <location>
        <begin position="231"/>
        <end position="266"/>
    </location>
</feature>
<evidence type="ECO:0000256" key="2">
    <source>
        <dbReference type="SAM" id="MobiDB-lite"/>
    </source>
</evidence>
<feature type="domain" description="DUF2207" evidence="5">
    <location>
        <begin position="34"/>
        <end position="218"/>
    </location>
</feature>
<dbReference type="Pfam" id="PF09972">
    <property type="entry name" value="DUF2207"/>
    <property type="match status" value="1"/>
</dbReference>
<feature type="transmembrane region" description="Helical" evidence="3">
    <location>
        <begin position="266"/>
        <end position="284"/>
    </location>
</feature>
<organism evidence="7 8">
    <name type="scientific">Ligilactobacillus murinus DSM 20452 = NBRC 14221</name>
    <dbReference type="NCBI Taxonomy" id="1423772"/>
    <lineage>
        <taxon>Bacteria</taxon>
        <taxon>Bacillati</taxon>
        <taxon>Bacillota</taxon>
        <taxon>Bacilli</taxon>
        <taxon>Lactobacillales</taxon>
        <taxon>Lactobacillaceae</taxon>
        <taxon>Ligilactobacillus</taxon>
    </lineage>
</organism>
<dbReference type="InterPro" id="IPR048389">
    <property type="entry name" value="YciQ-like_C"/>
</dbReference>
<evidence type="ECO:0000256" key="3">
    <source>
        <dbReference type="SAM" id="Phobius"/>
    </source>
</evidence>
<proteinExistence type="predicted"/>
<dbReference type="AlphaFoldDB" id="A0A0R2BD31"/>
<evidence type="ECO:0000256" key="4">
    <source>
        <dbReference type="SAM" id="SignalP"/>
    </source>
</evidence>
<dbReference type="EMBL" id="AYYN01000098">
    <property type="protein sequence ID" value="KRM74377.1"/>
    <property type="molecule type" value="Genomic_DNA"/>
</dbReference>
<keyword evidence="4" id="KW-0732">Signal</keyword>
<evidence type="ECO:0000259" key="5">
    <source>
        <dbReference type="Pfam" id="PF09972"/>
    </source>
</evidence>
<evidence type="ECO:0000313" key="8">
    <source>
        <dbReference type="Proteomes" id="UP000051612"/>
    </source>
</evidence>
<gene>
    <name evidence="7" type="ORF">FC48_GL000380</name>
</gene>
<feature type="region of interest" description="Disordered" evidence="2">
    <location>
        <begin position="577"/>
        <end position="597"/>
    </location>
</feature>
<feature type="transmembrane region" description="Helical" evidence="3">
    <location>
        <begin position="421"/>
        <end position="442"/>
    </location>
</feature>
<evidence type="ECO:0000313" key="7">
    <source>
        <dbReference type="EMBL" id="KRM74377.1"/>
    </source>
</evidence>
<evidence type="ECO:0000256" key="1">
    <source>
        <dbReference type="SAM" id="Coils"/>
    </source>
</evidence>
<dbReference type="Pfam" id="PF20990">
    <property type="entry name" value="DUF2207_C"/>
    <property type="match status" value="1"/>
</dbReference>
<keyword evidence="3" id="KW-1133">Transmembrane helix</keyword>
<evidence type="ECO:0008006" key="9">
    <source>
        <dbReference type="Google" id="ProtNLM"/>
    </source>
</evidence>
<keyword evidence="3" id="KW-0812">Transmembrane</keyword>
<accession>A0A0R2BD31</accession>
<feature type="signal peptide" evidence="4">
    <location>
        <begin position="1"/>
        <end position="29"/>
    </location>
</feature>
<comment type="caution">
    <text evidence="7">The sequence shown here is derived from an EMBL/GenBank/DDBJ whole genome shotgun (WGS) entry which is preliminary data.</text>
</comment>
<sequence>MKMNRISKLIVSLLVGLGLFFTASKTALADGNYQITNYDATANIREDGKIDLTQRITYEFDGDFNGVYYDQNLAKVTDVSDLGVSITQNGQTTQLAESSTGENNTFTQTKTADNLKLKVYHKVSDDKLTVNYHYVLSGLITNYQDTAELNWKILGVGWDVRLHNVKVTLQLPKPVADLQAWTHGPLTGYTDVERAQGKVTLTLAELDTDEMLETHMLFPTSVTPNNPQVSNEKAKEKIRQAEAKLADEANQKRKAEEKRAQVIKRIFSGIVFALSLGFIGILVINPGNKKTKLPPLKHSYEIPKYAPEVAFAVLNQTLPDNQAFSAHLLDLAGQGKLEIVEASGKKNYLIKLKDKVLLEDGLLHFLFKNVGNGTEFDLKTLKQVKNKRSRSKALSQKFDKWAKQVKNQADAYNYVDKKTRAWCITVMLGALVNLGILLLAGVIFSGMIRWICLGLGLVIILLSAKYLLTHSGYTPKGEREIYELRCFKAMLKDVGRFDLREVGDVVLWEQIMPYAVAFGLAKKVIKALKAEFSVAELENGFGIYYALYFAGSWNDSFTSSFEQSIAAANVDSSASGSSGGFSGGSSGGGGGGTGGAF</sequence>
<dbReference type="InterPro" id="IPR018702">
    <property type="entry name" value="DUF2207"/>
</dbReference>
<feature type="transmembrane region" description="Helical" evidence="3">
    <location>
        <begin position="448"/>
        <end position="468"/>
    </location>
</feature>
<feature type="domain" description="Predicted membrane protein YciQ-like C-terminal" evidence="6">
    <location>
        <begin position="297"/>
        <end position="528"/>
    </location>
</feature>